<dbReference type="InterPro" id="IPR011990">
    <property type="entry name" value="TPR-like_helical_dom_sf"/>
</dbReference>
<feature type="compositionally biased region" description="Polar residues" evidence="1">
    <location>
        <begin position="72"/>
        <end position="93"/>
    </location>
</feature>
<accession>A0A5B1CN18</accession>
<dbReference type="EMBL" id="VRLW01000001">
    <property type="protein sequence ID" value="KAA1260664.1"/>
    <property type="molecule type" value="Genomic_DNA"/>
</dbReference>
<dbReference type="Gene3D" id="1.25.40.10">
    <property type="entry name" value="Tetratricopeptide repeat domain"/>
    <property type="match status" value="1"/>
</dbReference>
<evidence type="ECO:0008006" key="4">
    <source>
        <dbReference type="Google" id="ProtNLM"/>
    </source>
</evidence>
<evidence type="ECO:0000256" key="1">
    <source>
        <dbReference type="SAM" id="MobiDB-lite"/>
    </source>
</evidence>
<feature type="compositionally biased region" description="Polar residues" evidence="1">
    <location>
        <begin position="508"/>
        <end position="517"/>
    </location>
</feature>
<name>A0A5B1CN18_9BACT</name>
<dbReference type="Proteomes" id="UP000322699">
    <property type="component" value="Unassembled WGS sequence"/>
</dbReference>
<protein>
    <recommendedName>
        <fullName evidence="4">Tetratricopeptide repeat protein</fullName>
    </recommendedName>
</protein>
<reference evidence="2 3" key="1">
    <citation type="submission" date="2019-08" db="EMBL/GenBank/DDBJ databases">
        <title>Deep-cultivation of Planctomycetes and their phenomic and genomic characterization uncovers novel biology.</title>
        <authorList>
            <person name="Wiegand S."/>
            <person name="Jogler M."/>
            <person name="Boedeker C."/>
            <person name="Pinto D."/>
            <person name="Vollmers J."/>
            <person name="Rivas-Marin E."/>
            <person name="Kohn T."/>
            <person name="Peeters S.H."/>
            <person name="Heuer A."/>
            <person name="Rast P."/>
            <person name="Oberbeckmann S."/>
            <person name="Bunk B."/>
            <person name="Jeske O."/>
            <person name="Meyerdierks A."/>
            <person name="Storesund J.E."/>
            <person name="Kallscheuer N."/>
            <person name="Luecker S."/>
            <person name="Lage O.M."/>
            <person name="Pohl T."/>
            <person name="Merkel B.J."/>
            <person name="Hornburger P."/>
            <person name="Mueller R.-W."/>
            <person name="Bruemmer F."/>
            <person name="Labrenz M."/>
            <person name="Spormann A.M."/>
            <person name="Op Den Camp H."/>
            <person name="Overmann J."/>
            <person name="Amann R."/>
            <person name="Jetten M.S.M."/>
            <person name="Mascher T."/>
            <person name="Medema M.H."/>
            <person name="Devos D.P."/>
            <person name="Kaster A.-K."/>
            <person name="Ovreas L."/>
            <person name="Rohde M."/>
            <person name="Galperin M.Y."/>
            <person name="Jogler C."/>
        </authorList>
    </citation>
    <scope>NUCLEOTIDE SEQUENCE [LARGE SCALE GENOMIC DNA]</scope>
    <source>
        <strain evidence="2 3">LF1</strain>
    </source>
</reference>
<feature type="region of interest" description="Disordered" evidence="1">
    <location>
        <begin position="508"/>
        <end position="534"/>
    </location>
</feature>
<dbReference type="SUPFAM" id="SSF48452">
    <property type="entry name" value="TPR-like"/>
    <property type="match status" value="1"/>
</dbReference>
<evidence type="ECO:0000313" key="3">
    <source>
        <dbReference type="Proteomes" id="UP000322699"/>
    </source>
</evidence>
<feature type="compositionally biased region" description="Basic and acidic residues" evidence="1">
    <location>
        <begin position="519"/>
        <end position="532"/>
    </location>
</feature>
<evidence type="ECO:0000313" key="2">
    <source>
        <dbReference type="EMBL" id="KAA1260664.1"/>
    </source>
</evidence>
<gene>
    <name evidence="2" type="ORF">LF1_32040</name>
</gene>
<comment type="caution">
    <text evidence="2">The sequence shown here is derived from an EMBL/GenBank/DDBJ whole genome shotgun (WGS) entry which is preliminary data.</text>
</comment>
<sequence>MIALASSIGTNLDASGEIPSEANHGSVAGETRILLHSVPVSEHVTFRAPLSPVVVTAGIDQTDAKPFEARQVTGTTSADVSKNRPSYAQSPWPNKTDDTLKPYIAPDSLADMVRSGSPRQSIVPARKFETGLSMPSDLETRFDDTREFDSTHSINHVGRPIHSDAVNVRTPDFDSSSDTSQFNPIVSDASKLSADFSKPKIDTSSLQQRTRRIADKQGFQMFSMESLQPPPAEVSLPEAQVSTANNNAIIHAKRLRKLAQAALADSRSRLQRRATHTARKHALEALRLSIDIEDALAGGNQHVRDLRIAQNAIREAKDFEGVTTTVDWRSIQRMVAVHETEILKSQDLKTLSAVQATDAYLNLARTKLVSAAGHSALAAESMLLLGMIEKQVLSREDVHSGAVSLTYHGAATEIQPSNAEAHREYGRTLLEQGLVRQSILSLKQSVAIQPSRTGYHILLNASRRGGDYDLAQQCIRALDDPSLFNDTAVVQLPPSQFAASYRPTPQTINAIPATSSPKPDVKDPEPDQEKTRISFRSFFPFGRR</sequence>
<feature type="region of interest" description="Disordered" evidence="1">
    <location>
        <begin position="66"/>
        <end position="101"/>
    </location>
</feature>
<dbReference type="AlphaFoldDB" id="A0A5B1CN18"/>
<keyword evidence="3" id="KW-1185">Reference proteome</keyword>
<organism evidence="2 3">
    <name type="scientific">Rubripirellula obstinata</name>
    <dbReference type="NCBI Taxonomy" id="406547"/>
    <lineage>
        <taxon>Bacteria</taxon>
        <taxon>Pseudomonadati</taxon>
        <taxon>Planctomycetota</taxon>
        <taxon>Planctomycetia</taxon>
        <taxon>Pirellulales</taxon>
        <taxon>Pirellulaceae</taxon>
        <taxon>Rubripirellula</taxon>
    </lineage>
</organism>
<proteinExistence type="predicted"/>